<dbReference type="Gene3D" id="1.10.260.50">
    <property type="match status" value="1"/>
</dbReference>
<evidence type="ECO:0000313" key="10">
    <source>
        <dbReference type="EMBL" id="KRM97028.1"/>
    </source>
</evidence>
<evidence type="ECO:0000256" key="7">
    <source>
        <dbReference type="ARBA" id="ARBA00023014"/>
    </source>
</evidence>
<evidence type="ECO:0000256" key="1">
    <source>
        <dbReference type="ARBA" id="ARBA00001933"/>
    </source>
</evidence>
<dbReference type="GO" id="GO:0046872">
    <property type="term" value="F:metal ion binding"/>
    <property type="evidence" value="ECO:0007669"/>
    <property type="project" value="UniProtKB-KW"/>
</dbReference>
<evidence type="ECO:0000256" key="4">
    <source>
        <dbReference type="ARBA" id="ARBA00022723"/>
    </source>
</evidence>
<accession>A0A0R2D516</accession>
<dbReference type="PANTHER" id="PTHR11601">
    <property type="entry name" value="CYSTEINE DESULFURYLASE FAMILY MEMBER"/>
    <property type="match status" value="1"/>
</dbReference>
<evidence type="ECO:0000259" key="9">
    <source>
        <dbReference type="Pfam" id="PF00266"/>
    </source>
</evidence>
<dbReference type="STRING" id="1423796.FC24_GL001836"/>
<dbReference type="GO" id="GO:0051536">
    <property type="term" value="F:iron-sulfur cluster binding"/>
    <property type="evidence" value="ECO:0007669"/>
    <property type="project" value="UniProtKB-KW"/>
</dbReference>
<dbReference type="FunFam" id="3.40.640.10:FF:000084">
    <property type="entry name" value="IscS-like cysteine desulfurase"/>
    <property type="match status" value="1"/>
</dbReference>
<dbReference type="InterPro" id="IPR015421">
    <property type="entry name" value="PyrdxlP-dep_Trfase_major"/>
</dbReference>
<dbReference type="PATRIC" id="fig|1423796.3.peg.1863"/>
<evidence type="ECO:0000256" key="3">
    <source>
        <dbReference type="ARBA" id="ARBA00022679"/>
    </source>
</evidence>
<evidence type="ECO:0000313" key="11">
    <source>
        <dbReference type="Proteomes" id="UP000051638"/>
    </source>
</evidence>
<keyword evidence="3" id="KW-0808">Transferase</keyword>
<dbReference type="PANTHER" id="PTHR11601:SF34">
    <property type="entry name" value="CYSTEINE DESULFURASE"/>
    <property type="match status" value="1"/>
</dbReference>
<name>A0A0R2D516_9LACO</name>
<gene>
    <name evidence="10" type="ORF">FC24_GL001836</name>
</gene>
<protein>
    <submittedName>
        <fullName evidence="10">Cysteine desulfurase</fullName>
    </submittedName>
</protein>
<comment type="catalytic activity">
    <reaction evidence="8">
        <text>(sulfur carrier)-H + L-cysteine = (sulfur carrier)-SH + L-alanine</text>
        <dbReference type="Rhea" id="RHEA:43892"/>
        <dbReference type="Rhea" id="RHEA-COMP:14737"/>
        <dbReference type="Rhea" id="RHEA-COMP:14739"/>
        <dbReference type="ChEBI" id="CHEBI:29917"/>
        <dbReference type="ChEBI" id="CHEBI:35235"/>
        <dbReference type="ChEBI" id="CHEBI:57972"/>
        <dbReference type="ChEBI" id="CHEBI:64428"/>
        <dbReference type="EC" id="2.8.1.7"/>
    </reaction>
</comment>
<proteinExistence type="inferred from homology"/>
<keyword evidence="4" id="KW-0479">Metal-binding</keyword>
<dbReference type="InterPro" id="IPR000192">
    <property type="entry name" value="Aminotrans_V_dom"/>
</dbReference>
<dbReference type="Gene3D" id="3.90.1150.10">
    <property type="entry name" value="Aspartate Aminotransferase, domain 1"/>
    <property type="match status" value="1"/>
</dbReference>
<dbReference type="InterPro" id="IPR015424">
    <property type="entry name" value="PyrdxlP-dep_Trfase"/>
</dbReference>
<dbReference type="Proteomes" id="UP000051638">
    <property type="component" value="Unassembled WGS sequence"/>
</dbReference>
<comment type="similarity">
    <text evidence="2">Belongs to the class-V pyridoxal-phosphate-dependent aminotransferase family. NifS/IscS subfamily.</text>
</comment>
<feature type="domain" description="Aminotransferase class V" evidence="9">
    <location>
        <begin position="18"/>
        <end position="383"/>
    </location>
</feature>
<keyword evidence="6" id="KW-0408">Iron</keyword>
<dbReference type="InterPro" id="IPR016454">
    <property type="entry name" value="Cysteine_dSase"/>
</dbReference>
<comment type="caution">
    <text evidence="10">The sequence shown here is derived from an EMBL/GenBank/DDBJ whole genome shotgun (WGS) entry which is preliminary data.</text>
</comment>
<dbReference type="InterPro" id="IPR015422">
    <property type="entry name" value="PyrdxlP-dep_Trfase_small"/>
</dbReference>
<evidence type="ECO:0000256" key="5">
    <source>
        <dbReference type="ARBA" id="ARBA00022898"/>
    </source>
</evidence>
<dbReference type="Gene3D" id="3.40.640.10">
    <property type="entry name" value="Type I PLP-dependent aspartate aminotransferase-like (Major domain)"/>
    <property type="match status" value="1"/>
</dbReference>
<dbReference type="GO" id="GO:0031071">
    <property type="term" value="F:cysteine desulfurase activity"/>
    <property type="evidence" value="ECO:0007669"/>
    <property type="project" value="UniProtKB-EC"/>
</dbReference>
<evidence type="ECO:0000256" key="6">
    <source>
        <dbReference type="ARBA" id="ARBA00023004"/>
    </source>
</evidence>
<dbReference type="SUPFAM" id="SSF53383">
    <property type="entry name" value="PLP-dependent transferases"/>
    <property type="match status" value="1"/>
</dbReference>
<keyword evidence="5" id="KW-0663">Pyridoxal phosphate</keyword>
<dbReference type="PIRSF" id="PIRSF005572">
    <property type="entry name" value="NifS"/>
    <property type="match status" value="1"/>
</dbReference>
<reference evidence="10 11" key="1">
    <citation type="journal article" date="2015" name="Genome Announc.">
        <title>Expanding the biotechnology potential of lactobacilli through comparative genomics of 213 strains and associated genera.</title>
        <authorList>
            <person name="Sun Z."/>
            <person name="Harris H.M."/>
            <person name="McCann A."/>
            <person name="Guo C."/>
            <person name="Argimon S."/>
            <person name="Zhang W."/>
            <person name="Yang X."/>
            <person name="Jeffery I.B."/>
            <person name="Cooney J.C."/>
            <person name="Kagawa T.F."/>
            <person name="Liu W."/>
            <person name="Song Y."/>
            <person name="Salvetti E."/>
            <person name="Wrobel A."/>
            <person name="Rasinkangas P."/>
            <person name="Parkhill J."/>
            <person name="Rea M.C."/>
            <person name="O'Sullivan O."/>
            <person name="Ritari J."/>
            <person name="Douillard F.P."/>
            <person name="Paul Ross R."/>
            <person name="Yang R."/>
            <person name="Briner A.E."/>
            <person name="Felis G.E."/>
            <person name="de Vos W.M."/>
            <person name="Barrangou R."/>
            <person name="Klaenhammer T.R."/>
            <person name="Caufield P.W."/>
            <person name="Cui Y."/>
            <person name="Zhang H."/>
            <person name="O'Toole P.W."/>
        </authorList>
    </citation>
    <scope>NUCLEOTIDE SEQUENCE [LARGE SCALE GENOMIC DNA]</scope>
    <source>
        <strain evidence="10 11">DSM 20253</strain>
    </source>
</reference>
<keyword evidence="7" id="KW-0411">Iron-sulfur</keyword>
<organism evidence="10 11">
    <name type="scientific">Loigolactobacillus rennini DSM 20253</name>
    <dbReference type="NCBI Taxonomy" id="1423796"/>
    <lineage>
        <taxon>Bacteria</taxon>
        <taxon>Bacillati</taxon>
        <taxon>Bacillota</taxon>
        <taxon>Bacilli</taxon>
        <taxon>Lactobacillales</taxon>
        <taxon>Lactobacillaceae</taxon>
        <taxon>Loigolactobacillus</taxon>
    </lineage>
</organism>
<dbReference type="Pfam" id="PF00266">
    <property type="entry name" value="Aminotran_5"/>
    <property type="match status" value="1"/>
</dbReference>
<evidence type="ECO:0000256" key="2">
    <source>
        <dbReference type="ARBA" id="ARBA00006490"/>
    </source>
</evidence>
<comment type="cofactor">
    <cofactor evidence="1">
        <name>pyridoxal 5'-phosphate</name>
        <dbReference type="ChEBI" id="CHEBI:597326"/>
    </cofactor>
</comment>
<dbReference type="AlphaFoldDB" id="A0A0R2D516"/>
<evidence type="ECO:0000256" key="8">
    <source>
        <dbReference type="ARBA" id="ARBA00050776"/>
    </source>
</evidence>
<keyword evidence="11" id="KW-1185">Reference proteome</keyword>
<sequence>MSKKNSNDEKEAKMMKHVYLDNAATTPMAPAVIDEMTQQMRENFGNASNTHYFGRRARQVLDASRQVMAHSINAAETEIVFTSGGSESDNTAIMQTALQRQNLGHHIITTAIEHEAVLKPLKYLQAHGFEVTYLPVDQQGLISLADFKAALRDDTILVTIMTGNNEVGSHMPIHEIGNILKDHQAWFHTDAVQAYGLLDIDVKRDHIDLLSVSAHKLNGPKFLGFLYRRQGINFPSLIKGGDQEDKRRAGTENIPAIAGFAKAVEIDTTAEKHARQARYAAFKQQIIAGLKANQIDFAVNGSLDSDNLQHVLNLWIKGVSTYVLQTNLDLAGFAVSGGSACTAGSLEPSHVLTAMYGADSPRVEESIRISFGKDNTAAEVDQFITALVKIIKRVKKTASVN</sequence>
<dbReference type="EMBL" id="AYYI01000051">
    <property type="protein sequence ID" value="KRM97028.1"/>
    <property type="molecule type" value="Genomic_DNA"/>
</dbReference>